<reference evidence="2" key="1">
    <citation type="submission" date="2022-01" db="UniProtKB">
        <authorList>
            <consortium name="EnsemblMetazoa"/>
        </authorList>
    </citation>
    <scope>IDENTIFICATION</scope>
</reference>
<dbReference type="InterPro" id="IPR036249">
    <property type="entry name" value="Thioredoxin-like_sf"/>
</dbReference>
<accession>A0A8I6RMP5</accession>
<dbReference type="AlphaFoldDB" id="A0A8I6RMP5"/>
<sequence length="171" mass="19529">MIHFCSGLVKVTLNTVGVNDYTDNIKWLTLDEALKSSKELKLPILVFIHLPLCESCNRLRPIIESSEEIITLSKDFLMVQINEQNVKDDFRIDGQYTPRIIFLSPDGKPLPQFINKLGNPNIKYYYPNAKSIVKAMSEVSLAYPVKCPTDKPCHLHGVQNSNWKRSADKQH</sequence>
<dbReference type="Proteomes" id="UP000494040">
    <property type="component" value="Unassembled WGS sequence"/>
</dbReference>
<dbReference type="SUPFAM" id="SSF52833">
    <property type="entry name" value="Thioredoxin-like"/>
    <property type="match status" value="1"/>
</dbReference>
<dbReference type="OMA" id="SEHFVMV"/>
<dbReference type="InterPro" id="IPR051099">
    <property type="entry name" value="AGR/TXD"/>
</dbReference>
<evidence type="ECO:0000313" key="2">
    <source>
        <dbReference type="EnsemblMetazoa" id="XP_014249361.1"/>
    </source>
</evidence>
<dbReference type="KEGG" id="clec:106666588"/>
<dbReference type="OrthoDB" id="262308at2759"/>
<dbReference type="GeneID" id="106666588"/>
<dbReference type="Pfam" id="PF13899">
    <property type="entry name" value="Thioredoxin_7"/>
    <property type="match status" value="1"/>
</dbReference>
<dbReference type="EnsemblMetazoa" id="XM_014393875.2">
    <property type="protein sequence ID" value="XP_014249361.1"/>
    <property type="gene ID" value="LOC106666588"/>
</dbReference>
<protein>
    <recommendedName>
        <fullName evidence="4">Thioredoxin domain-containing protein</fullName>
    </recommendedName>
</protein>
<name>A0A8I6RMP5_CIMLE</name>
<dbReference type="PANTHER" id="PTHR15337:SF11">
    <property type="entry name" value="THIOREDOXIN DOMAIN-CONTAINING PROTEIN"/>
    <property type="match status" value="1"/>
</dbReference>
<proteinExistence type="predicted"/>
<organism evidence="2 3">
    <name type="scientific">Cimex lectularius</name>
    <name type="common">Bed bug</name>
    <name type="synonym">Acanthia lectularia</name>
    <dbReference type="NCBI Taxonomy" id="79782"/>
    <lineage>
        <taxon>Eukaryota</taxon>
        <taxon>Metazoa</taxon>
        <taxon>Ecdysozoa</taxon>
        <taxon>Arthropoda</taxon>
        <taxon>Hexapoda</taxon>
        <taxon>Insecta</taxon>
        <taxon>Pterygota</taxon>
        <taxon>Neoptera</taxon>
        <taxon>Paraneoptera</taxon>
        <taxon>Hemiptera</taxon>
        <taxon>Heteroptera</taxon>
        <taxon>Panheteroptera</taxon>
        <taxon>Cimicomorpha</taxon>
        <taxon>Cimicidae</taxon>
        <taxon>Cimex</taxon>
    </lineage>
</organism>
<evidence type="ECO:0000313" key="3">
    <source>
        <dbReference type="Proteomes" id="UP000494040"/>
    </source>
</evidence>
<evidence type="ECO:0008006" key="4">
    <source>
        <dbReference type="Google" id="ProtNLM"/>
    </source>
</evidence>
<evidence type="ECO:0000256" key="1">
    <source>
        <dbReference type="ARBA" id="ARBA00022729"/>
    </source>
</evidence>
<dbReference type="RefSeq" id="XP_014249361.1">
    <property type="nucleotide sequence ID" value="XM_014393875.2"/>
</dbReference>
<keyword evidence="3" id="KW-1185">Reference proteome</keyword>
<dbReference type="PANTHER" id="PTHR15337">
    <property type="entry name" value="ANTERIOR GRADIENT PROTEIN-RELATED"/>
    <property type="match status" value="1"/>
</dbReference>
<keyword evidence="1" id="KW-0732">Signal</keyword>
<dbReference type="Gene3D" id="3.40.30.10">
    <property type="entry name" value="Glutaredoxin"/>
    <property type="match status" value="1"/>
</dbReference>